<dbReference type="InterPro" id="IPR017850">
    <property type="entry name" value="Alkaline_phosphatase_core_sf"/>
</dbReference>
<sequence>MAFISSLSVPTQAKDVCCKTENVILITLDGVRWREVFQGVDKRFFDQPDFLAYKKTHAEFKQEFWRESPDARREILFPFLWNVVAKRGQIYGNRTLGSKADVTNKLHFSYPGYNEILTGFADPRINSNDKIQNPNQTFLEWLDKRPAFKGKSAAFGSWDVFPYIINEKRSGVFTNAGFEAMDILLDTPRIQELNQLQKDIPSPWDTVRLDAFTYNFAFEYLKAKKPRALYISLGETDDFAHEGQYDQYILAARRNDAFIARIWNWVQTDPQYRNKTTLLIATDHGRGHLDLEQWKHHGRFPYTAPDGTEKIADIEEDDAIWMAVIGPDTPATGEMKNIPDVKQNQIAATLMRFLGLNYKGSHKTVKAGAPIKMMFR</sequence>
<comment type="caution">
    <text evidence="1">The sequence shown here is derived from an EMBL/GenBank/DDBJ whole genome shotgun (WGS) entry which is preliminary data.</text>
</comment>
<dbReference type="OrthoDB" id="9791578at2"/>
<organism evidence="1 2">
    <name type="scientific">Paremcibacter congregatus</name>
    <dbReference type="NCBI Taxonomy" id="2043170"/>
    <lineage>
        <taxon>Bacteria</taxon>
        <taxon>Pseudomonadati</taxon>
        <taxon>Pseudomonadota</taxon>
        <taxon>Alphaproteobacteria</taxon>
        <taxon>Emcibacterales</taxon>
        <taxon>Emcibacteraceae</taxon>
        <taxon>Paremcibacter</taxon>
    </lineage>
</organism>
<evidence type="ECO:0000313" key="2">
    <source>
        <dbReference type="Proteomes" id="UP000229730"/>
    </source>
</evidence>
<dbReference type="AlphaFoldDB" id="A0A2G4YMH1"/>
<proteinExistence type="predicted"/>
<dbReference type="EMBL" id="PDEM01000033">
    <property type="protein sequence ID" value="PHZ83497.1"/>
    <property type="molecule type" value="Genomic_DNA"/>
</dbReference>
<dbReference type="SUPFAM" id="SSF53649">
    <property type="entry name" value="Alkaline phosphatase-like"/>
    <property type="match status" value="1"/>
</dbReference>
<keyword evidence="2" id="KW-1185">Reference proteome</keyword>
<dbReference type="InParanoid" id="A0A2G4YMH1"/>
<dbReference type="Gene3D" id="3.40.720.10">
    <property type="entry name" value="Alkaline Phosphatase, subunit A"/>
    <property type="match status" value="1"/>
</dbReference>
<protein>
    <submittedName>
        <fullName evidence="1">Phosphoglyceromutase</fullName>
    </submittedName>
</protein>
<evidence type="ECO:0000313" key="1">
    <source>
        <dbReference type="EMBL" id="PHZ83497.1"/>
    </source>
</evidence>
<reference evidence="1 2" key="1">
    <citation type="submission" date="2017-10" db="EMBL/GenBank/DDBJ databases">
        <title>Frigbacter circumglobatus gen. nov. sp. nov., isolated from sediment cultured in situ.</title>
        <authorList>
            <person name="Zhao Z."/>
        </authorList>
    </citation>
    <scope>NUCLEOTIDE SEQUENCE [LARGE SCALE GENOMIC DNA]</scope>
    <source>
        <strain evidence="1 2">ZYL</strain>
    </source>
</reference>
<dbReference type="Proteomes" id="UP000229730">
    <property type="component" value="Unassembled WGS sequence"/>
</dbReference>
<accession>A0A2G4YMH1</accession>
<name>A0A2G4YMH1_9PROT</name>
<gene>
    <name evidence="1" type="ORF">CRD36_16705</name>
</gene>